<evidence type="ECO:0000256" key="1">
    <source>
        <dbReference type="ARBA" id="ARBA00022741"/>
    </source>
</evidence>
<dbReference type="AlphaFoldDB" id="A0AA88VCS7"/>
<name>A0AA88VCS7_9ASTE</name>
<dbReference type="GO" id="GO:0016887">
    <property type="term" value="F:ATP hydrolysis activity"/>
    <property type="evidence" value="ECO:0007669"/>
    <property type="project" value="InterPro"/>
</dbReference>
<dbReference type="InterPro" id="IPR003959">
    <property type="entry name" value="ATPase_AAA_core"/>
</dbReference>
<dbReference type="GO" id="GO:0006261">
    <property type="term" value="P:DNA-templated DNA replication"/>
    <property type="evidence" value="ECO:0007669"/>
    <property type="project" value="TreeGrafter"/>
</dbReference>
<dbReference type="Proteomes" id="UP001188597">
    <property type="component" value="Unassembled WGS sequence"/>
</dbReference>
<dbReference type="InterPro" id="IPR000641">
    <property type="entry name" value="CbxX/CfxQ"/>
</dbReference>
<evidence type="ECO:0000313" key="5">
    <source>
        <dbReference type="EMBL" id="KAK3006190.1"/>
    </source>
</evidence>
<dbReference type="Pfam" id="PF00004">
    <property type="entry name" value="AAA"/>
    <property type="match status" value="1"/>
</dbReference>
<accession>A0AA88VCS7</accession>
<dbReference type="PANTHER" id="PTHR13779:SF7">
    <property type="entry name" value="ATPASE WRNIP1"/>
    <property type="match status" value="1"/>
</dbReference>
<feature type="region of interest" description="Disordered" evidence="3">
    <location>
        <begin position="118"/>
        <end position="165"/>
    </location>
</feature>
<evidence type="ECO:0000259" key="4">
    <source>
        <dbReference type="SMART" id="SM00382"/>
    </source>
</evidence>
<keyword evidence="2" id="KW-0067">ATP-binding</keyword>
<dbReference type="InterPro" id="IPR027417">
    <property type="entry name" value="P-loop_NTPase"/>
</dbReference>
<evidence type="ECO:0000313" key="6">
    <source>
        <dbReference type="Proteomes" id="UP001188597"/>
    </source>
</evidence>
<reference evidence="5" key="1">
    <citation type="submission" date="2022-12" db="EMBL/GenBank/DDBJ databases">
        <title>Draft genome assemblies for two species of Escallonia (Escalloniales).</title>
        <authorList>
            <person name="Chanderbali A."/>
            <person name="Dervinis C."/>
            <person name="Anghel I."/>
            <person name="Soltis D."/>
            <person name="Soltis P."/>
            <person name="Zapata F."/>
        </authorList>
    </citation>
    <scope>NUCLEOTIDE SEQUENCE</scope>
    <source>
        <strain evidence="5">UCBG64.0493</strain>
        <tissue evidence="5">Leaf</tissue>
    </source>
</reference>
<dbReference type="Gene3D" id="3.40.50.300">
    <property type="entry name" value="P-loop containing nucleotide triphosphate hydrolases"/>
    <property type="match status" value="1"/>
</dbReference>
<organism evidence="5 6">
    <name type="scientific">Escallonia herrerae</name>
    <dbReference type="NCBI Taxonomy" id="1293975"/>
    <lineage>
        <taxon>Eukaryota</taxon>
        <taxon>Viridiplantae</taxon>
        <taxon>Streptophyta</taxon>
        <taxon>Embryophyta</taxon>
        <taxon>Tracheophyta</taxon>
        <taxon>Spermatophyta</taxon>
        <taxon>Magnoliopsida</taxon>
        <taxon>eudicotyledons</taxon>
        <taxon>Gunneridae</taxon>
        <taxon>Pentapetalae</taxon>
        <taxon>asterids</taxon>
        <taxon>campanulids</taxon>
        <taxon>Escalloniales</taxon>
        <taxon>Escalloniaceae</taxon>
        <taxon>Escallonia</taxon>
    </lineage>
</organism>
<evidence type="ECO:0000256" key="2">
    <source>
        <dbReference type="ARBA" id="ARBA00022840"/>
    </source>
</evidence>
<keyword evidence="6" id="KW-1185">Reference proteome</keyword>
<protein>
    <recommendedName>
        <fullName evidence="4">AAA+ ATPase domain-containing protein</fullName>
    </recommendedName>
</protein>
<dbReference type="InterPro" id="IPR051314">
    <property type="entry name" value="AAA_ATPase_RarA/MGS1/WRNIP1"/>
</dbReference>
<dbReference type="GO" id="GO:0005634">
    <property type="term" value="C:nucleus"/>
    <property type="evidence" value="ECO:0007669"/>
    <property type="project" value="TreeGrafter"/>
</dbReference>
<dbReference type="GO" id="GO:0017116">
    <property type="term" value="F:single-stranded DNA helicase activity"/>
    <property type="evidence" value="ECO:0007669"/>
    <property type="project" value="TreeGrafter"/>
</dbReference>
<dbReference type="GO" id="GO:0005524">
    <property type="term" value="F:ATP binding"/>
    <property type="evidence" value="ECO:0007669"/>
    <property type="project" value="UniProtKB-KW"/>
</dbReference>
<keyword evidence="1" id="KW-0547">Nucleotide-binding</keyword>
<dbReference type="GO" id="GO:0008047">
    <property type="term" value="F:enzyme activator activity"/>
    <property type="evidence" value="ECO:0007669"/>
    <property type="project" value="TreeGrafter"/>
</dbReference>
<gene>
    <name evidence="5" type="ORF">RJ639_015806</name>
</gene>
<feature type="compositionally biased region" description="Basic and acidic residues" evidence="3">
    <location>
        <begin position="156"/>
        <end position="165"/>
    </location>
</feature>
<dbReference type="SMART" id="SM00382">
    <property type="entry name" value="AAA"/>
    <property type="match status" value="1"/>
</dbReference>
<dbReference type="GO" id="GO:0000731">
    <property type="term" value="P:DNA synthesis involved in DNA repair"/>
    <property type="evidence" value="ECO:0007669"/>
    <property type="project" value="TreeGrafter"/>
</dbReference>
<feature type="domain" description="AAA+ ATPase" evidence="4">
    <location>
        <begin position="30"/>
        <end position="164"/>
    </location>
</feature>
<dbReference type="EMBL" id="JAVXUP010002026">
    <property type="protein sequence ID" value="KAK3006190.1"/>
    <property type="molecule type" value="Genomic_DNA"/>
</dbReference>
<dbReference type="CDD" id="cd00009">
    <property type="entry name" value="AAA"/>
    <property type="match status" value="1"/>
</dbReference>
<proteinExistence type="predicted"/>
<dbReference type="SUPFAM" id="SSF52540">
    <property type="entry name" value="P-loop containing nucleoside triphosphate hydrolases"/>
    <property type="match status" value="1"/>
</dbReference>
<dbReference type="InterPro" id="IPR003593">
    <property type="entry name" value="AAA+_ATPase"/>
</dbReference>
<evidence type="ECO:0000256" key="3">
    <source>
        <dbReference type="SAM" id="MobiDB-lite"/>
    </source>
</evidence>
<comment type="caution">
    <text evidence="5">The sequence shown here is derived from an EMBL/GenBank/DDBJ whole genome shotgun (WGS) entry which is preliminary data.</text>
</comment>
<dbReference type="PRINTS" id="PR00819">
    <property type="entry name" value="CBXCFQXSUPER"/>
</dbReference>
<sequence>MRPRTIDEVVGQDHLLAKKSLLRSAIDSSRFPSVIFWGPPGTGKTSIARAMVNSSSISSTYRFVSLSAIISGVKDVKDVVEEAKKLKLKNSKIRTVLFVDEVHRFNKSQQDSFRIKMKSKAKQKDEMEGGSNENETAISVSGACDGATGASGEVSQRVDDDSIKE</sequence>
<dbReference type="PANTHER" id="PTHR13779">
    <property type="entry name" value="WERNER HELICASE-INTERACTING PROTEIN 1 FAMILY MEMBER"/>
    <property type="match status" value="1"/>
</dbReference>